<dbReference type="InterPro" id="IPR047057">
    <property type="entry name" value="MerR_fam"/>
</dbReference>
<dbReference type="AlphaFoldDB" id="A0A941ESD9"/>
<sequence length="157" mass="18081">MTMTQQQQHEHADVERLSIGQVAERTGLSVHTLRFYEAEGLMVDPVERLAGGRRSYRADDVEWLTICTNLRSSGMPLPEIRRYAELVREGAGNEEDRLDLLRRHREEVLDRIAKLHGWLEVISHKVAVYEERLDHGATGRLWVQECALLDRAIEPAD</sequence>
<dbReference type="RefSeq" id="WP_212531124.1">
    <property type="nucleotide sequence ID" value="NZ_JAGSOG010000153.1"/>
</dbReference>
<evidence type="ECO:0000313" key="4">
    <source>
        <dbReference type="Proteomes" id="UP000675781"/>
    </source>
</evidence>
<proteinExistence type="predicted"/>
<protein>
    <submittedName>
        <fullName evidence="3">MerR family transcriptional regulator</fullName>
    </submittedName>
</protein>
<feature type="domain" description="HTH merR-type" evidence="2">
    <location>
        <begin position="16"/>
        <end position="86"/>
    </location>
</feature>
<dbReference type="PROSITE" id="PS00552">
    <property type="entry name" value="HTH_MERR_1"/>
    <property type="match status" value="1"/>
</dbReference>
<dbReference type="PANTHER" id="PTHR30204:SF98">
    <property type="entry name" value="HTH-TYPE TRANSCRIPTIONAL REGULATOR ADHR"/>
    <property type="match status" value="1"/>
</dbReference>
<dbReference type="EMBL" id="JAGSOG010000153">
    <property type="protein sequence ID" value="MBR7836650.1"/>
    <property type="molecule type" value="Genomic_DNA"/>
</dbReference>
<dbReference type="InterPro" id="IPR000551">
    <property type="entry name" value="MerR-type_HTH_dom"/>
</dbReference>
<gene>
    <name evidence="3" type="ORF">KDL01_25445</name>
</gene>
<dbReference type="Proteomes" id="UP000675781">
    <property type="component" value="Unassembled WGS sequence"/>
</dbReference>
<dbReference type="Pfam" id="PF13411">
    <property type="entry name" value="MerR_1"/>
    <property type="match status" value="1"/>
</dbReference>
<keyword evidence="1" id="KW-0238">DNA-binding</keyword>
<name>A0A941ESD9_9ACTN</name>
<reference evidence="3" key="1">
    <citation type="submission" date="2021-04" db="EMBL/GenBank/DDBJ databases">
        <title>Genome based classification of Actinospica acidithermotolerans sp. nov., an actinobacterium isolated from an Indonesian hot spring.</title>
        <authorList>
            <person name="Kusuma A.B."/>
            <person name="Putra K.E."/>
            <person name="Nafisah S."/>
            <person name="Loh J."/>
            <person name="Nouioui I."/>
            <person name="Goodfellow M."/>
        </authorList>
    </citation>
    <scope>NUCLEOTIDE SEQUENCE</scope>
    <source>
        <strain evidence="3">CSCA 57</strain>
    </source>
</reference>
<dbReference type="PROSITE" id="PS50937">
    <property type="entry name" value="HTH_MERR_2"/>
    <property type="match status" value="1"/>
</dbReference>
<dbReference type="PANTHER" id="PTHR30204">
    <property type="entry name" value="REDOX-CYCLING DRUG-SENSING TRANSCRIPTIONAL ACTIVATOR SOXR"/>
    <property type="match status" value="1"/>
</dbReference>
<dbReference type="SMART" id="SM00422">
    <property type="entry name" value="HTH_MERR"/>
    <property type="match status" value="1"/>
</dbReference>
<evidence type="ECO:0000313" key="3">
    <source>
        <dbReference type="EMBL" id="MBR7836650.1"/>
    </source>
</evidence>
<dbReference type="SUPFAM" id="SSF46955">
    <property type="entry name" value="Putative DNA-binding domain"/>
    <property type="match status" value="1"/>
</dbReference>
<dbReference type="GO" id="GO:0003700">
    <property type="term" value="F:DNA-binding transcription factor activity"/>
    <property type="evidence" value="ECO:0007669"/>
    <property type="project" value="InterPro"/>
</dbReference>
<evidence type="ECO:0000259" key="2">
    <source>
        <dbReference type="PROSITE" id="PS50937"/>
    </source>
</evidence>
<dbReference type="PRINTS" id="PR00040">
    <property type="entry name" value="HTHMERR"/>
</dbReference>
<dbReference type="Gene3D" id="1.10.1660.10">
    <property type="match status" value="1"/>
</dbReference>
<dbReference type="GO" id="GO:0003677">
    <property type="term" value="F:DNA binding"/>
    <property type="evidence" value="ECO:0007669"/>
    <property type="project" value="UniProtKB-KW"/>
</dbReference>
<dbReference type="CDD" id="cd01109">
    <property type="entry name" value="HTH_YyaN"/>
    <property type="match status" value="1"/>
</dbReference>
<comment type="caution">
    <text evidence="3">The sequence shown here is derived from an EMBL/GenBank/DDBJ whole genome shotgun (WGS) entry which is preliminary data.</text>
</comment>
<evidence type="ECO:0000256" key="1">
    <source>
        <dbReference type="ARBA" id="ARBA00023125"/>
    </source>
</evidence>
<accession>A0A941ESD9</accession>
<organism evidence="3 4">
    <name type="scientific">Actinospica durhamensis</name>
    <dbReference type="NCBI Taxonomy" id="1508375"/>
    <lineage>
        <taxon>Bacteria</taxon>
        <taxon>Bacillati</taxon>
        <taxon>Actinomycetota</taxon>
        <taxon>Actinomycetes</taxon>
        <taxon>Catenulisporales</taxon>
        <taxon>Actinospicaceae</taxon>
        <taxon>Actinospica</taxon>
    </lineage>
</organism>
<keyword evidence="4" id="KW-1185">Reference proteome</keyword>
<dbReference type="InterPro" id="IPR009061">
    <property type="entry name" value="DNA-bd_dom_put_sf"/>
</dbReference>